<dbReference type="STRING" id="1120996.SAMN02746066_00071"/>
<keyword evidence="1" id="KW-0378">Hydrolase</keyword>
<gene>
    <name evidence="1" type="ORF">SAMN02746066_00071</name>
</gene>
<dbReference type="Proteomes" id="UP000184038">
    <property type="component" value="Unassembled WGS sequence"/>
</dbReference>
<proteinExistence type="predicted"/>
<dbReference type="Gene3D" id="3.90.226.10">
    <property type="entry name" value="2-enoyl-CoA Hydratase, Chain A, domain 1"/>
    <property type="match status" value="1"/>
</dbReference>
<dbReference type="InterPro" id="IPR029045">
    <property type="entry name" value="ClpP/crotonase-like_dom_sf"/>
</dbReference>
<dbReference type="AlphaFoldDB" id="A0A1M7EMQ4"/>
<keyword evidence="1" id="KW-0645">Protease</keyword>
<dbReference type="InterPro" id="IPR023562">
    <property type="entry name" value="ClpP/TepA"/>
</dbReference>
<dbReference type="SUPFAM" id="SSF52096">
    <property type="entry name" value="ClpP/crotonase"/>
    <property type="match status" value="1"/>
</dbReference>
<protein>
    <submittedName>
        <fullName evidence="1">ATP-dependent protease ClpP, protease subunit</fullName>
    </submittedName>
</protein>
<dbReference type="EMBL" id="FRCP01000005">
    <property type="protein sequence ID" value="SHL92944.1"/>
    <property type="molecule type" value="Genomic_DNA"/>
</dbReference>
<sequence>MQTKNLCDIDAVNYMENSDEINKSGNNENSSQGNIIVDDKTAKEAEKLQNDKVREYGQVTLDKNKRDHKLHLLTIIGEIEGHECLSQQTKTTKYEHILPQLAVLEDSDDIEGVLVLVNTIGGAVESGLAIAEMIASLSKPTVSLIIGDSHSIGVPLAVATDYSFIVPTGTVIIHPVRMSGTVIGSRQTYDYFKIMQDRIVGFISNHSNASKERIETMMFNTTMLSRDLGTILVGSQAVDEGIVDAVGGIHEAIEKLYDMIEERAKQNK</sequence>
<dbReference type="Pfam" id="PF00574">
    <property type="entry name" value="CLP_protease"/>
    <property type="match status" value="1"/>
</dbReference>
<name>A0A1M7EMQ4_9FIRM</name>
<accession>A0A1M7EMQ4</accession>
<dbReference type="GO" id="GO:0008233">
    <property type="term" value="F:peptidase activity"/>
    <property type="evidence" value="ECO:0007669"/>
    <property type="project" value="UniProtKB-KW"/>
</dbReference>
<evidence type="ECO:0000313" key="1">
    <source>
        <dbReference type="EMBL" id="SHL92944.1"/>
    </source>
</evidence>
<dbReference type="GO" id="GO:0006508">
    <property type="term" value="P:proteolysis"/>
    <property type="evidence" value="ECO:0007669"/>
    <property type="project" value="UniProtKB-KW"/>
</dbReference>
<evidence type="ECO:0000313" key="2">
    <source>
        <dbReference type="Proteomes" id="UP000184038"/>
    </source>
</evidence>
<reference evidence="1 2" key="1">
    <citation type="submission" date="2016-11" db="EMBL/GenBank/DDBJ databases">
        <authorList>
            <person name="Jaros S."/>
            <person name="Januszkiewicz K."/>
            <person name="Wedrychowicz H."/>
        </authorList>
    </citation>
    <scope>NUCLEOTIDE SEQUENCE [LARGE SCALE GENOMIC DNA]</scope>
    <source>
        <strain evidence="1 2">DSM 15930</strain>
    </source>
</reference>
<dbReference type="RefSeq" id="WP_084139013.1">
    <property type="nucleotide sequence ID" value="NZ_FRCP01000005.1"/>
</dbReference>
<organism evidence="1 2">
    <name type="scientific">Anaerosporobacter mobilis DSM 15930</name>
    <dbReference type="NCBI Taxonomy" id="1120996"/>
    <lineage>
        <taxon>Bacteria</taxon>
        <taxon>Bacillati</taxon>
        <taxon>Bacillota</taxon>
        <taxon>Clostridia</taxon>
        <taxon>Lachnospirales</taxon>
        <taxon>Lachnospiraceae</taxon>
        <taxon>Anaerosporobacter</taxon>
    </lineage>
</organism>
<keyword evidence="2" id="KW-1185">Reference proteome</keyword>